<dbReference type="Proteomes" id="UP000697107">
    <property type="component" value="Unassembled WGS sequence"/>
</dbReference>
<gene>
    <name evidence="2" type="ORF">PC118_g21940</name>
</gene>
<evidence type="ECO:0000313" key="2">
    <source>
        <dbReference type="EMBL" id="KAG2961506.1"/>
    </source>
</evidence>
<reference evidence="2" key="1">
    <citation type="submission" date="2018-10" db="EMBL/GenBank/DDBJ databases">
        <title>Effector identification in a new, highly contiguous assembly of the strawberry crown rot pathogen Phytophthora cactorum.</title>
        <authorList>
            <person name="Armitage A.D."/>
            <person name="Nellist C.F."/>
            <person name="Bates H."/>
            <person name="Vickerstaff R.J."/>
            <person name="Harrison R.J."/>
        </authorList>
    </citation>
    <scope>NUCLEOTIDE SEQUENCE</scope>
    <source>
        <strain evidence="2">P415</strain>
    </source>
</reference>
<evidence type="ECO:0000256" key="1">
    <source>
        <dbReference type="SAM" id="MobiDB-lite"/>
    </source>
</evidence>
<evidence type="ECO:0000313" key="3">
    <source>
        <dbReference type="Proteomes" id="UP000697107"/>
    </source>
</evidence>
<sequence>MIAVCTTNTNSLRNVNSWLSMQRWRVQYDRRVRQRWPGWWRDGTIECGGTDENGGASEGSCAGECDYSHGEYGEMGKNGTDGCASSGSHVERRMLPKGSTRRLVS</sequence>
<dbReference type="EMBL" id="RCML01001596">
    <property type="protein sequence ID" value="KAG2961506.1"/>
    <property type="molecule type" value="Genomic_DNA"/>
</dbReference>
<organism evidence="2 3">
    <name type="scientific">Phytophthora cactorum</name>
    <dbReference type="NCBI Taxonomy" id="29920"/>
    <lineage>
        <taxon>Eukaryota</taxon>
        <taxon>Sar</taxon>
        <taxon>Stramenopiles</taxon>
        <taxon>Oomycota</taxon>
        <taxon>Peronosporomycetes</taxon>
        <taxon>Peronosporales</taxon>
        <taxon>Peronosporaceae</taxon>
        <taxon>Phytophthora</taxon>
    </lineage>
</organism>
<name>A0A8T1EUP6_9STRA</name>
<dbReference type="AlphaFoldDB" id="A0A8T1EUP6"/>
<protein>
    <submittedName>
        <fullName evidence="2">Uncharacterized protein</fullName>
    </submittedName>
</protein>
<comment type="caution">
    <text evidence="2">The sequence shown here is derived from an EMBL/GenBank/DDBJ whole genome shotgun (WGS) entry which is preliminary data.</text>
</comment>
<accession>A0A8T1EUP6</accession>
<feature type="region of interest" description="Disordered" evidence="1">
    <location>
        <begin position="77"/>
        <end position="105"/>
    </location>
</feature>
<proteinExistence type="predicted"/>